<dbReference type="InterPro" id="IPR008979">
    <property type="entry name" value="Galactose-bd-like_sf"/>
</dbReference>
<dbReference type="AlphaFoldDB" id="K1Q365"/>
<dbReference type="PANTHER" id="PTHR24543:SF325">
    <property type="entry name" value="F5_8 TYPE C DOMAIN-CONTAINING PROTEIN"/>
    <property type="match status" value="1"/>
</dbReference>
<gene>
    <name evidence="1" type="ORF">CGI_10028578</name>
</gene>
<dbReference type="SMART" id="SM00231">
    <property type="entry name" value="FA58C"/>
    <property type="match status" value="1"/>
</dbReference>
<sequence>MAALKREADEIRKLSCQYLKNQCSIGDSSCLPCPSRLPSCLTLPDGANAYPVRKQSPNYIVCDRNRTLAVKTCPTGYFDKASRTCLQPGTTPCEYKQNQCTDNDGTCLPCLSRLPSCVGLPNGEQEFPGRLWTPWFIECFLNRTVNIGNCGRGVFDPNIKDCVAELDKNNIDRYCKFHPSALAPYSDNCAQYFDCRMKDSTLRGFLHECTYPQLFDKNSMQCASYQSVSCDGRYKPLTPCDYALNECRTADCIPCKERFSLCKNKIDGPNALPGEVVTSRYVECRQGVATGIKSCPDRKIFSPQDRKCKISDQDTLYAICKAHPNIVRPNPYDCAQFIDCSKSRPGHVIGEYVKECPYPKLFSTDTMECQEYNKVLCNTRREPRAPCEYLQNLCTGKNKNCQPCTERLPSCIGLPNGFNPIMESLWKKDYIECNDNRTVALKSCTNGVFDPYNRECMKDTVSSYCMIHPRGSLPNPKNCAQFYDCSVRDSEYGLYLKECQYPLLYEIETGTCQHYSEYIQSQCIGAGCPACSQVSCRTHLDGANEYPGRKHTPWYVVCENGRTVAVEQCHVGIFDQQSRMCLTNTGSINDYCERNPGLVFPSFASCAQFYECGRYNDITGTYLHECAYPLLYDTASKTCQHFTKVKCDKRNVPYAPWHIPLAIGDDICNQQLVSGVKPVPDSAFSASSSYHKGSNAKDYTVARARINTTETKDSKGVLHLGAWSAQNLNVDQWIQVNLSEPSLIRGIMTQGRNGCCHQWVKKYRVQYSMDCSNNSNSWHPIGDHTVNDTIFVGNTDENSIVTNNFDCPVIAKCIRVNPLDWNNHISMRFDLLGCALDTAGATTVSNNSKTGAGNCVKDCKGKASGEYQSCKTCGGYVTCVWGILYERQCPAGLEWNDNLKVCDWPNAAGCALAVLVKRRIIESIGSGADPEFEVRLGARYGRGTSRLEAHSGSRAKP</sequence>
<dbReference type="PROSITE" id="PS50022">
    <property type="entry name" value="FA58C_3"/>
    <property type="match status" value="1"/>
</dbReference>
<dbReference type="Gene3D" id="2.60.120.260">
    <property type="entry name" value="Galactose-binding domain-like"/>
    <property type="match status" value="1"/>
</dbReference>
<dbReference type="CDD" id="cd00057">
    <property type="entry name" value="FA58C"/>
    <property type="match status" value="1"/>
</dbReference>
<dbReference type="SUPFAM" id="SSF57625">
    <property type="entry name" value="Invertebrate chitin-binding proteins"/>
    <property type="match status" value="3"/>
</dbReference>
<dbReference type="FunFam" id="2.60.120.260:FF:000016">
    <property type="entry name" value="Contactin-associated protein-like 4 isoform 1"/>
    <property type="match status" value="1"/>
</dbReference>
<dbReference type="SMART" id="SM00494">
    <property type="entry name" value="ChtBD2"/>
    <property type="match status" value="8"/>
</dbReference>
<dbReference type="Gene3D" id="2.170.140.10">
    <property type="entry name" value="Chitin binding domain"/>
    <property type="match status" value="2"/>
</dbReference>
<evidence type="ECO:0000313" key="1">
    <source>
        <dbReference type="EMBL" id="EKC30897.1"/>
    </source>
</evidence>
<dbReference type="SUPFAM" id="SSF49785">
    <property type="entry name" value="Galactose-binding domain-like"/>
    <property type="match status" value="1"/>
</dbReference>
<protein>
    <submittedName>
        <fullName evidence="1">Lactadherin</fullName>
    </submittedName>
</protein>
<dbReference type="PANTHER" id="PTHR24543">
    <property type="entry name" value="MULTICOPPER OXIDASE-RELATED"/>
    <property type="match status" value="1"/>
</dbReference>
<organism evidence="1">
    <name type="scientific">Magallana gigas</name>
    <name type="common">Pacific oyster</name>
    <name type="synonym">Crassostrea gigas</name>
    <dbReference type="NCBI Taxonomy" id="29159"/>
    <lineage>
        <taxon>Eukaryota</taxon>
        <taxon>Metazoa</taxon>
        <taxon>Spiralia</taxon>
        <taxon>Lophotrochozoa</taxon>
        <taxon>Mollusca</taxon>
        <taxon>Bivalvia</taxon>
        <taxon>Autobranchia</taxon>
        <taxon>Pteriomorphia</taxon>
        <taxon>Ostreida</taxon>
        <taxon>Ostreoidea</taxon>
        <taxon>Ostreidae</taxon>
        <taxon>Magallana</taxon>
    </lineage>
</organism>
<dbReference type="InParanoid" id="K1Q365"/>
<dbReference type="InterPro" id="IPR036508">
    <property type="entry name" value="Chitin-bd_dom_sf"/>
</dbReference>
<accession>K1Q365</accession>
<dbReference type="PROSITE" id="PS50940">
    <property type="entry name" value="CHIT_BIND_II"/>
    <property type="match status" value="5"/>
</dbReference>
<proteinExistence type="predicted"/>
<dbReference type="PROSITE" id="PS01285">
    <property type="entry name" value="FA58C_1"/>
    <property type="match status" value="1"/>
</dbReference>
<name>K1Q365_MAGGI</name>
<dbReference type="Pfam" id="PF01607">
    <property type="entry name" value="CBM_14"/>
    <property type="match status" value="1"/>
</dbReference>
<dbReference type="GO" id="GO:0005576">
    <property type="term" value="C:extracellular region"/>
    <property type="evidence" value="ECO:0007669"/>
    <property type="project" value="InterPro"/>
</dbReference>
<dbReference type="Pfam" id="PF00754">
    <property type="entry name" value="F5_F8_type_C"/>
    <property type="match status" value="1"/>
</dbReference>
<dbReference type="HOGENOM" id="CLU_308416_0_0_1"/>
<dbReference type="InterPro" id="IPR002557">
    <property type="entry name" value="Chitin-bd_dom"/>
</dbReference>
<reference evidence="1" key="1">
    <citation type="journal article" date="2012" name="Nature">
        <title>The oyster genome reveals stress adaptation and complexity of shell formation.</title>
        <authorList>
            <person name="Zhang G."/>
            <person name="Fang X."/>
            <person name="Guo X."/>
            <person name="Li L."/>
            <person name="Luo R."/>
            <person name="Xu F."/>
            <person name="Yang P."/>
            <person name="Zhang L."/>
            <person name="Wang X."/>
            <person name="Qi H."/>
            <person name="Xiong Z."/>
            <person name="Que H."/>
            <person name="Xie Y."/>
            <person name="Holland P.W."/>
            <person name="Paps J."/>
            <person name="Zhu Y."/>
            <person name="Wu F."/>
            <person name="Chen Y."/>
            <person name="Wang J."/>
            <person name="Peng C."/>
            <person name="Meng J."/>
            <person name="Yang L."/>
            <person name="Liu J."/>
            <person name="Wen B."/>
            <person name="Zhang N."/>
            <person name="Huang Z."/>
            <person name="Zhu Q."/>
            <person name="Feng Y."/>
            <person name="Mount A."/>
            <person name="Hedgecock D."/>
            <person name="Xu Z."/>
            <person name="Liu Y."/>
            <person name="Domazet-Loso T."/>
            <person name="Du Y."/>
            <person name="Sun X."/>
            <person name="Zhang S."/>
            <person name="Liu B."/>
            <person name="Cheng P."/>
            <person name="Jiang X."/>
            <person name="Li J."/>
            <person name="Fan D."/>
            <person name="Wang W."/>
            <person name="Fu W."/>
            <person name="Wang T."/>
            <person name="Wang B."/>
            <person name="Zhang J."/>
            <person name="Peng Z."/>
            <person name="Li Y."/>
            <person name="Li N."/>
            <person name="Wang J."/>
            <person name="Chen M."/>
            <person name="He Y."/>
            <person name="Tan F."/>
            <person name="Song X."/>
            <person name="Zheng Q."/>
            <person name="Huang R."/>
            <person name="Yang H."/>
            <person name="Du X."/>
            <person name="Chen L."/>
            <person name="Yang M."/>
            <person name="Gaffney P.M."/>
            <person name="Wang S."/>
            <person name="Luo L."/>
            <person name="She Z."/>
            <person name="Ming Y."/>
            <person name="Huang W."/>
            <person name="Zhang S."/>
            <person name="Huang B."/>
            <person name="Zhang Y."/>
            <person name="Qu T."/>
            <person name="Ni P."/>
            <person name="Miao G."/>
            <person name="Wang J."/>
            <person name="Wang Q."/>
            <person name="Steinberg C.E."/>
            <person name="Wang H."/>
            <person name="Li N."/>
            <person name="Qian L."/>
            <person name="Zhang G."/>
            <person name="Li Y."/>
            <person name="Yang H."/>
            <person name="Liu X."/>
            <person name="Wang J."/>
            <person name="Yin Y."/>
            <person name="Wang J."/>
        </authorList>
    </citation>
    <scope>NUCLEOTIDE SEQUENCE [LARGE SCALE GENOMIC DNA]</scope>
    <source>
        <strain evidence="1">05x7-T-G4-1.051#20</strain>
    </source>
</reference>
<dbReference type="EMBL" id="JH817484">
    <property type="protein sequence ID" value="EKC30897.1"/>
    <property type="molecule type" value="Genomic_DNA"/>
</dbReference>
<dbReference type="InterPro" id="IPR000421">
    <property type="entry name" value="FA58C"/>
</dbReference>
<dbReference type="GO" id="GO:0008061">
    <property type="term" value="F:chitin binding"/>
    <property type="evidence" value="ECO:0007669"/>
    <property type="project" value="InterPro"/>
</dbReference>